<dbReference type="InterPro" id="IPR004839">
    <property type="entry name" value="Aminotransferase_I/II_large"/>
</dbReference>
<dbReference type="AlphaFoldDB" id="A0A4P6V438"/>
<dbReference type="InterPro" id="IPR050596">
    <property type="entry name" value="AspAT/PAT-like"/>
</dbReference>
<evidence type="ECO:0000256" key="5">
    <source>
        <dbReference type="ARBA" id="ARBA00022679"/>
    </source>
</evidence>
<dbReference type="InterPro" id="IPR015422">
    <property type="entry name" value="PyrdxlP-dep_Trfase_small"/>
</dbReference>
<dbReference type="KEGG" id="rpod:E0E05_13480"/>
<keyword evidence="6" id="KW-0663">Pyridoxal phosphate</keyword>
<dbReference type="GO" id="GO:0004069">
    <property type="term" value="F:L-aspartate:2-oxoglutarate aminotransferase activity"/>
    <property type="evidence" value="ECO:0007669"/>
    <property type="project" value="UniProtKB-EC"/>
</dbReference>
<evidence type="ECO:0000259" key="9">
    <source>
        <dbReference type="Pfam" id="PF00155"/>
    </source>
</evidence>
<dbReference type="InterPro" id="IPR015421">
    <property type="entry name" value="PyrdxlP-dep_Trfase_major"/>
</dbReference>
<name>A0A4P6V438_9HYPH</name>
<evidence type="ECO:0000256" key="7">
    <source>
        <dbReference type="ARBA" id="ARBA00049185"/>
    </source>
</evidence>
<dbReference type="PANTHER" id="PTHR46383">
    <property type="entry name" value="ASPARTATE AMINOTRANSFERASE"/>
    <property type="match status" value="1"/>
</dbReference>
<keyword evidence="11" id="KW-1185">Reference proteome</keyword>
<dbReference type="EC" id="2.6.1.-" evidence="8"/>
<dbReference type="GeneID" id="90768315"/>
<dbReference type="EMBL" id="CP036532">
    <property type="protein sequence ID" value="QBK31529.1"/>
    <property type="molecule type" value="Genomic_DNA"/>
</dbReference>
<evidence type="ECO:0000256" key="8">
    <source>
        <dbReference type="RuleBase" id="RU000481"/>
    </source>
</evidence>
<evidence type="ECO:0000313" key="11">
    <source>
        <dbReference type="Proteomes" id="UP000293719"/>
    </source>
</evidence>
<evidence type="ECO:0000256" key="1">
    <source>
        <dbReference type="ARBA" id="ARBA00001933"/>
    </source>
</evidence>
<dbReference type="FunFam" id="3.40.640.10:FF:000033">
    <property type="entry name" value="Aspartate aminotransferase"/>
    <property type="match status" value="1"/>
</dbReference>
<evidence type="ECO:0000256" key="6">
    <source>
        <dbReference type="ARBA" id="ARBA00022898"/>
    </source>
</evidence>
<feature type="domain" description="Aminotransferase class I/classII large" evidence="9">
    <location>
        <begin position="32"/>
        <end position="392"/>
    </location>
</feature>
<dbReference type="Pfam" id="PF00155">
    <property type="entry name" value="Aminotran_1_2"/>
    <property type="match status" value="1"/>
</dbReference>
<dbReference type="InterPro" id="IPR015424">
    <property type="entry name" value="PyrdxlP-dep_Trfase"/>
</dbReference>
<dbReference type="Gene3D" id="3.40.640.10">
    <property type="entry name" value="Type I PLP-dependent aspartate aminotransferase-like (Major domain)"/>
    <property type="match status" value="1"/>
</dbReference>
<comment type="similarity">
    <text evidence="2 8">Belongs to the class-I pyridoxal-phosphate-dependent aminotransferase family.</text>
</comment>
<dbReference type="InterPro" id="IPR004838">
    <property type="entry name" value="NHTrfase_class1_PyrdxlP-BS"/>
</dbReference>
<evidence type="ECO:0000256" key="3">
    <source>
        <dbReference type="ARBA" id="ARBA00011738"/>
    </source>
</evidence>
<evidence type="ECO:0000313" key="10">
    <source>
        <dbReference type="EMBL" id="QBK31529.1"/>
    </source>
</evidence>
<dbReference type="PANTHER" id="PTHR46383:SF1">
    <property type="entry name" value="ASPARTATE AMINOTRANSFERASE"/>
    <property type="match status" value="1"/>
</dbReference>
<dbReference type="PROSITE" id="PS00105">
    <property type="entry name" value="AA_TRANSFER_CLASS_1"/>
    <property type="match status" value="1"/>
</dbReference>
<dbReference type="GO" id="GO:0006520">
    <property type="term" value="P:amino acid metabolic process"/>
    <property type="evidence" value="ECO:0007669"/>
    <property type="project" value="InterPro"/>
</dbReference>
<dbReference type="OrthoDB" id="9804407at2"/>
<keyword evidence="5 8" id="KW-0808">Transferase</keyword>
<organism evidence="10 11">
    <name type="scientific">Roseitalea porphyridii</name>
    <dbReference type="NCBI Taxonomy" id="1852022"/>
    <lineage>
        <taxon>Bacteria</taxon>
        <taxon>Pseudomonadati</taxon>
        <taxon>Pseudomonadota</taxon>
        <taxon>Alphaproteobacteria</taxon>
        <taxon>Hyphomicrobiales</taxon>
        <taxon>Ahrensiaceae</taxon>
        <taxon>Roseitalea</taxon>
    </lineage>
</organism>
<proteinExistence type="inferred from homology"/>
<dbReference type="GO" id="GO:0030170">
    <property type="term" value="F:pyridoxal phosphate binding"/>
    <property type="evidence" value="ECO:0007669"/>
    <property type="project" value="InterPro"/>
</dbReference>
<accession>A0A4P6V438</accession>
<dbReference type="RefSeq" id="WP_131617189.1">
    <property type="nucleotide sequence ID" value="NZ_CP036532.1"/>
</dbReference>
<dbReference type="Proteomes" id="UP000293719">
    <property type="component" value="Chromosome"/>
</dbReference>
<comment type="catalytic activity">
    <reaction evidence="7">
        <text>L-aspartate + 2-oxoglutarate = oxaloacetate + L-glutamate</text>
        <dbReference type="Rhea" id="RHEA:21824"/>
        <dbReference type="ChEBI" id="CHEBI:16452"/>
        <dbReference type="ChEBI" id="CHEBI:16810"/>
        <dbReference type="ChEBI" id="CHEBI:29985"/>
        <dbReference type="ChEBI" id="CHEBI:29991"/>
        <dbReference type="EC" id="2.6.1.1"/>
    </reaction>
</comment>
<dbReference type="CDD" id="cd00609">
    <property type="entry name" value="AAT_like"/>
    <property type="match status" value="1"/>
</dbReference>
<keyword evidence="4 8" id="KW-0032">Aminotransferase</keyword>
<comment type="subunit">
    <text evidence="3">Homodimer.</text>
</comment>
<evidence type="ECO:0000256" key="4">
    <source>
        <dbReference type="ARBA" id="ARBA00022576"/>
    </source>
</evidence>
<protein>
    <recommendedName>
        <fullName evidence="8">Aminotransferase</fullName>
        <ecNumber evidence="8">2.6.1.-</ecNumber>
    </recommendedName>
</protein>
<comment type="cofactor">
    <cofactor evidence="1 8">
        <name>pyridoxal 5'-phosphate</name>
        <dbReference type="ChEBI" id="CHEBI:597326"/>
    </cofactor>
</comment>
<sequence length="400" mass="43285">MAFLSDTLARVKPSATIAVTAKARELKTAGRDVIGLGAGEPDFDTPDNIKEAAIAAIERGETKYTAVPGIIELREAIAAKFKRENGLDYTADQIIVGTGGKQVLYNALAATLNPGDEVLIPAPYWVSYPDMVLLNGGEPAFVQTTLEDRFKVTPEALEAAISPKTKWFIFNSPSNPSGAAYSRDELKALTEVLMRHPQVWVLTDDMYEHLCYGDFTFVTPAQVEPALYERTLTMNGVSKAYAMTGWRIGYAGGPVELIKAMSKVQGQQTSGTCSISQWASVEALNGPQDFIAERRKVFEDRRDLVVSMLNQATGIECPTPEGAFYVYPSCAGLIGKTAPSGKAIETDEDFVTELLESEGVAVVQGSAFGLGPNFRISYATSTEALTEACTRIQRFCAACR</sequence>
<dbReference type="SUPFAM" id="SSF53383">
    <property type="entry name" value="PLP-dependent transferases"/>
    <property type="match status" value="1"/>
</dbReference>
<dbReference type="Gene3D" id="3.90.1150.10">
    <property type="entry name" value="Aspartate Aminotransferase, domain 1"/>
    <property type="match status" value="1"/>
</dbReference>
<reference evidence="10 11" key="1">
    <citation type="journal article" date="2017" name="Int. J. Syst. Evol. Microbiol.">
        <title>Roseitalea porphyridii gen. nov., sp. nov., isolated from a red alga, and reclassification of Hoeflea suaedae Chung et al. 2013 as Pseudohoeflea suaedae gen. nov., comb. nov.</title>
        <authorList>
            <person name="Hyeon J.W."/>
            <person name="Jeong S.E."/>
            <person name="Baek K."/>
            <person name="Jeon C.O."/>
        </authorList>
    </citation>
    <scope>NUCLEOTIDE SEQUENCE [LARGE SCALE GENOMIC DNA]</scope>
    <source>
        <strain evidence="10 11">MA7-20</strain>
    </source>
</reference>
<gene>
    <name evidence="10" type="ORF">E0E05_13480</name>
</gene>
<evidence type="ECO:0000256" key="2">
    <source>
        <dbReference type="ARBA" id="ARBA00007441"/>
    </source>
</evidence>